<sequence>MSLTINGEIPEATVDALVRLLPHDRGKDRALRWLLCFLLLLIGCQLALLVPALAPGRIIFRSAVFGASLLFLVIPGRGKSHPSAKLVPIILLILAAQVFHPNTNTIFSAVAQIALIASILAPLLWVARLPIQERTLTHLLTAFWGFHCLSSFFGLLQVYFPGRFQPPVSQVIGEMYHDSLKITLTSGADVFRPMGLSDMPGGAATAGMYSTIFGLMFFLTSKRSLVRAGALGGIAIGLFCIYLSQVRSVLIMTGICCCVLLACLAYRGEWRRTIFAGGMLAAILVVSFSWAVAVGGESVTRRLSSLIDDDMGEVYYKNRGHFLEDTINKQIPQYPLGAGLGRWGMMHRYFGNSDDLSSKPIWVEIMWTGWLLDGGLPLLLAYPAALAMACWFAWRVTISQLPGDLPIQAAAILAYNVGAIAVTFNYPYFIGQGGLEFWLLNAVLFGAVHFAKKRAAWESYLEA</sequence>
<feature type="transmembrane region" description="Helical" evidence="1">
    <location>
        <begin position="376"/>
        <end position="394"/>
    </location>
</feature>
<dbReference type="Proteomes" id="UP000004358">
    <property type="component" value="Unassembled WGS sequence"/>
</dbReference>
<feature type="transmembrane region" description="Helical" evidence="1">
    <location>
        <begin position="273"/>
        <end position="293"/>
    </location>
</feature>
<evidence type="ECO:0000313" key="3">
    <source>
        <dbReference type="Proteomes" id="UP000004358"/>
    </source>
</evidence>
<feature type="transmembrane region" description="Helical" evidence="1">
    <location>
        <begin position="58"/>
        <end position="76"/>
    </location>
</feature>
<feature type="transmembrane region" description="Helical" evidence="1">
    <location>
        <begin position="139"/>
        <end position="160"/>
    </location>
</feature>
<feature type="transmembrane region" description="Helical" evidence="1">
    <location>
        <begin position="83"/>
        <end position="100"/>
    </location>
</feature>
<dbReference type="AlphaFoldDB" id="A3ZP84"/>
<feature type="transmembrane region" description="Helical" evidence="1">
    <location>
        <begin position="250"/>
        <end position="266"/>
    </location>
</feature>
<feature type="transmembrane region" description="Helical" evidence="1">
    <location>
        <begin position="406"/>
        <end position="429"/>
    </location>
</feature>
<protein>
    <submittedName>
        <fullName evidence="2">Uncharacterized protein</fullName>
    </submittedName>
</protein>
<accession>A3ZP84</accession>
<feature type="transmembrane region" description="Helical" evidence="1">
    <location>
        <begin position="199"/>
        <end position="218"/>
    </location>
</feature>
<name>A3ZP84_9BACT</name>
<dbReference type="STRING" id="314230.DSM3645_28312"/>
<keyword evidence="1" id="KW-1133">Transmembrane helix</keyword>
<feature type="transmembrane region" description="Helical" evidence="1">
    <location>
        <begin position="106"/>
        <end position="127"/>
    </location>
</feature>
<comment type="caution">
    <text evidence="2">The sequence shown here is derived from an EMBL/GenBank/DDBJ whole genome shotgun (WGS) entry which is preliminary data.</text>
</comment>
<evidence type="ECO:0000313" key="2">
    <source>
        <dbReference type="EMBL" id="EAQ81562.1"/>
    </source>
</evidence>
<evidence type="ECO:0000256" key="1">
    <source>
        <dbReference type="SAM" id="Phobius"/>
    </source>
</evidence>
<keyword evidence="1" id="KW-0472">Membrane</keyword>
<dbReference type="eggNOG" id="ENOG502Z8N6">
    <property type="taxonomic scope" value="Bacteria"/>
</dbReference>
<feature type="transmembrane region" description="Helical" evidence="1">
    <location>
        <begin position="225"/>
        <end position="244"/>
    </location>
</feature>
<feature type="transmembrane region" description="Helical" evidence="1">
    <location>
        <begin position="30"/>
        <end position="52"/>
    </location>
</feature>
<keyword evidence="1" id="KW-0812">Transmembrane</keyword>
<organism evidence="2 3">
    <name type="scientific">Blastopirellula marina DSM 3645</name>
    <dbReference type="NCBI Taxonomy" id="314230"/>
    <lineage>
        <taxon>Bacteria</taxon>
        <taxon>Pseudomonadati</taxon>
        <taxon>Planctomycetota</taxon>
        <taxon>Planctomycetia</taxon>
        <taxon>Pirellulales</taxon>
        <taxon>Pirellulaceae</taxon>
        <taxon>Blastopirellula</taxon>
    </lineage>
</organism>
<gene>
    <name evidence="2" type="ORF">DSM3645_28312</name>
</gene>
<feature type="transmembrane region" description="Helical" evidence="1">
    <location>
        <begin position="435"/>
        <end position="451"/>
    </location>
</feature>
<reference evidence="2 3" key="1">
    <citation type="submission" date="2006-02" db="EMBL/GenBank/DDBJ databases">
        <authorList>
            <person name="Amann R."/>
            <person name="Ferriera S."/>
            <person name="Johnson J."/>
            <person name="Kravitz S."/>
            <person name="Halpern A."/>
            <person name="Remington K."/>
            <person name="Beeson K."/>
            <person name="Tran B."/>
            <person name="Rogers Y.-H."/>
            <person name="Friedman R."/>
            <person name="Venter J.C."/>
        </authorList>
    </citation>
    <scope>NUCLEOTIDE SEQUENCE [LARGE SCALE GENOMIC DNA]</scope>
    <source>
        <strain evidence="2 3">DSM 3645</strain>
    </source>
</reference>
<dbReference type="HOGENOM" id="CLU_590087_0_0_0"/>
<proteinExistence type="predicted"/>
<dbReference type="EMBL" id="AANZ01000004">
    <property type="protein sequence ID" value="EAQ81562.1"/>
    <property type="molecule type" value="Genomic_DNA"/>
</dbReference>